<dbReference type="KEGG" id="rhoz:GXP67_33355"/>
<keyword evidence="1" id="KW-0808">Transferase</keyword>
<evidence type="ECO:0000313" key="1">
    <source>
        <dbReference type="EMBL" id="QHT71195.1"/>
    </source>
</evidence>
<dbReference type="GO" id="GO:0016740">
    <property type="term" value="F:transferase activity"/>
    <property type="evidence" value="ECO:0007669"/>
    <property type="project" value="UniProtKB-KW"/>
</dbReference>
<proteinExistence type="predicted"/>
<accession>A0A6C0GSS1</accession>
<name>A0A6C0GSS1_9BACT</name>
<gene>
    <name evidence="1" type="ORF">GXP67_33355</name>
</gene>
<reference evidence="1 2" key="1">
    <citation type="submission" date="2020-01" db="EMBL/GenBank/DDBJ databases">
        <authorList>
            <person name="Kim M.K."/>
        </authorList>
    </citation>
    <scope>NUCLEOTIDE SEQUENCE [LARGE SCALE GENOMIC DNA]</scope>
    <source>
        <strain evidence="1 2">172606-1</strain>
    </source>
</reference>
<dbReference type="Proteomes" id="UP000480178">
    <property type="component" value="Chromosome"/>
</dbReference>
<evidence type="ECO:0000313" key="2">
    <source>
        <dbReference type="Proteomes" id="UP000480178"/>
    </source>
</evidence>
<keyword evidence="2" id="KW-1185">Reference proteome</keyword>
<dbReference type="Gene3D" id="3.40.50.2000">
    <property type="entry name" value="Glycogen Phosphorylase B"/>
    <property type="match status" value="1"/>
</dbReference>
<dbReference type="SUPFAM" id="SSF53756">
    <property type="entry name" value="UDP-Glycosyltransferase/glycogen phosphorylase"/>
    <property type="match status" value="1"/>
</dbReference>
<sequence>MKKTNVVIASVLKPVDDTRMYEKFARTLASHLEYHIHIIGFRASHIPVEQNISFYPVFNFSRLSFKRFVLSWDYYKILHKVKPNIIIVNSADLLIVTCIYKIIFGSKILYDVQENYMYNSIYLKKFRRPLNYVIGYFLRTIEWISSPFISHFILAERSYQSELPFLGNKFTILENKFVPPISNYTSQRVQKKNRSIYHLLYSGTIAEAYGIFEAIDLTVQLNQADHRFHLTIIGYCADAKVLAKVKSYIASHWFIQIIGGDTLVPHSVIIEKIQDADIGLVAYQYNKSTINKLPTKLNEYMYYELPILLPFNKTWKAYCDPFRACLEINYRSVDSNKLILDILTMDFYKGSFSKALLLWDKEKSLLHYLVNSYNTTKISKNCKTMLI</sequence>
<dbReference type="EMBL" id="CP048222">
    <property type="protein sequence ID" value="QHT71195.1"/>
    <property type="molecule type" value="Genomic_DNA"/>
</dbReference>
<organism evidence="1 2">
    <name type="scientific">Rhodocytophaga rosea</name>
    <dbReference type="NCBI Taxonomy" id="2704465"/>
    <lineage>
        <taxon>Bacteria</taxon>
        <taxon>Pseudomonadati</taxon>
        <taxon>Bacteroidota</taxon>
        <taxon>Cytophagia</taxon>
        <taxon>Cytophagales</taxon>
        <taxon>Rhodocytophagaceae</taxon>
        <taxon>Rhodocytophaga</taxon>
    </lineage>
</organism>
<protein>
    <submittedName>
        <fullName evidence="1">Glycosyltransferase family 4 protein</fullName>
    </submittedName>
</protein>
<dbReference type="AlphaFoldDB" id="A0A6C0GSS1"/>
<dbReference type="RefSeq" id="WP_162447135.1">
    <property type="nucleotide sequence ID" value="NZ_CP048222.1"/>
</dbReference>